<dbReference type="AlphaFoldDB" id="A0A5C0SKP4"/>
<dbReference type="KEGG" id="them:FPV09_06670"/>
<reference evidence="2 3" key="1">
    <citation type="submission" date="2019-07" db="EMBL/GenBank/DDBJ databases">
        <title>Complete genome of Thermococcus acidophilus.</title>
        <authorList>
            <person name="Li X."/>
        </authorList>
    </citation>
    <scope>NUCLEOTIDE SEQUENCE [LARGE SCALE GENOMIC DNA]</scope>
    <source>
        <strain evidence="2 3">SY113</strain>
    </source>
</reference>
<feature type="transmembrane region" description="Helical" evidence="1">
    <location>
        <begin position="41"/>
        <end position="59"/>
    </location>
</feature>
<name>A0A5C0SKP4_9EURY</name>
<feature type="transmembrane region" description="Helical" evidence="1">
    <location>
        <begin position="16"/>
        <end position="35"/>
    </location>
</feature>
<keyword evidence="1" id="KW-0812">Transmembrane</keyword>
<evidence type="ECO:0000313" key="3">
    <source>
        <dbReference type="Proteomes" id="UP000322631"/>
    </source>
</evidence>
<keyword evidence="3" id="KW-1185">Reference proteome</keyword>
<dbReference type="EMBL" id="CP041932">
    <property type="protein sequence ID" value="QEK14830.1"/>
    <property type="molecule type" value="Genomic_DNA"/>
</dbReference>
<dbReference type="RefSeq" id="WP_148882805.1">
    <property type="nucleotide sequence ID" value="NZ_CP041932.1"/>
</dbReference>
<keyword evidence="1" id="KW-1133">Transmembrane helix</keyword>
<keyword evidence="1" id="KW-0472">Membrane</keyword>
<dbReference type="Proteomes" id="UP000322631">
    <property type="component" value="Chromosome"/>
</dbReference>
<protein>
    <submittedName>
        <fullName evidence="2">Uncharacterized protein</fullName>
    </submittedName>
</protein>
<dbReference type="GeneID" id="41609523"/>
<accession>A0A5C0SKP4</accession>
<evidence type="ECO:0000256" key="1">
    <source>
        <dbReference type="SAM" id="Phobius"/>
    </source>
</evidence>
<sequence length="121" mass="13548">MGVTVSQVKVSPRRGGLTVAALSLLLSVVALWWGFEFLGQFLVIFGFIVLALSFERTVIAGDYGVRVRKKGATFEVEVFRDKRRVWRGNVSDYAEFGDFAFDVRGRRVAVVYRGEEVGLLP</sequence>
<evidence type="ECO:0000313" key="2">
    <source>
        <dbReference type="EMBL" id="QEK14830.1"/>
    </source>
</evidence>
<organism evidence="2 3">
    <name type="scientific">Thermococcus aciditolerans</name>
    <dbReference type="NCBI Taxonomy" id="2598455"/>
    <lineage>
        <taxon>Archaea</taxon>
        <taxon>Methanobacteriati</taxon>
        <taxon>Methanobacteriota</taxon>
        <taxon>Thermococci</taxon>
        <taxon>Thermococcales</taxon>
        <taxon>Thermococcaceae</taxon>
        <taxon>Thermococcus</taxon>
    </lineage>
</organism>
<gene>
    <name evidence="2" type="ORF">FPV09_06670</name>
</gene>
<proteinExistence type="predicted"/>